<dbReference type="Gene3D" id="1.10.10.10">
    <property type="entry name" value="Winged helix-like DNA-binding domain superfamily/Winged helix DNA-binding domain"/>
    <property type="match status" value="1"/>
</dbReference>
<dbReference type="PROSITE" id="PS50043">
    <property type="entry name" value="HTH_LUXR_2"/>
    <property type="match status" value="1"/>
</dbReference>
<protein>
    <submittedName>
        <fullName evidence="4">Regulatory protein, luxR family</fullName>
    </submittedName>
</protein>
<evidence type="ECO:0000313" key="5">
    <source>
        <dbReference type="Proteomes" id="UP000199416"/>
    </source>
</evidence>
<gene>
    <name evidence="4" type="ORF">SAMN05660690_4140</name>
</gene>
<dbReference type="Pfam" id="PF00196">
    <property type="entry name" value="GerE"/>
    <property type="match status" value="1"/>
</dbReference>
<dbReference type="SMART" id="SM00421">
    <property type="entry name" value="HTH_LUXR"/>
    <property type="match status" value="1"/>
</dbReference>
<organism evidence="4 5">
    <name type="scientific">Geodermatophilus telluris</name>
    <dbReference type="NCBI Taxonomy" id="1190417"/>
    <lineage>
        <taxon>Bacteria</taxon>
        <taxon>Bacillati</taxon>
        <taxon>Actinomycetota</taxon>
        <taxon>Actinomycetes</taxon>
        <taxon>Geodermatophilales</taxon>
        <taxon>Geodermatophilaceae</taxon>
        <taxon>Geodermatophilus</taxon>
    </lineage>
</organism>
<dbReference type="RefSeq" id="WP_245692543.1">
    <property type="nucleotide sequence ID" value="NZ_FMZF01000007.1"/>
</dbReference>
<sequence length="867" mass="88664">MTAAGTLGGTLLRGTAVGGSALAAVAGAPAARPAGPHHDLAAEHGARAVVVQGPGGTGKTRLLAELAAAHRRVGRTVLDGRTTDPAQAPDGCVLVVDDAHRMTAELAERVRRALLPPAGRVVLAARPWPRPAALTGLLGELAADRHPVVLGHADRATVAGWAQDHLGSAATPGLADAVRAGTGGLPSLVHDLLAALAPRGGRGGRGPGRAVLPGLPPVPEEVLARLHADLDALDEPTHALLHAVATGAPLDDEVLAELLAVPEPRVADLIAAGRATGYLLAGGQVVPLVRQVVLATTPADVTRRTRRLLLGVLVGRGEEPVGLARALAAERVRDRRAAELLERQADAALTADPALAAELLGAAADCGAPVSGLAARRAQAAALTGDLDGALREADAALADPRAGDRPRAAGVVAAVLTRRGLLVEAAEMYRLAGPDRAGAAALALLATGAREEAAAVLAEHRPRGTTVLPVSEELVAEGVTCSLRSGAEAADGIAAALSTLTRAAALLEPVGRTALLPDTPSALAALVALHCGELAVAESVLQRAVATDLGGVPARPRHLLLLAWIAMLAGRGGRARELVTEAQDAAGGHLEPRDEVYRQALEVGLARRSSDVPGLVRAWVRAREAVVRYPVDLFTLLPLGELVVAAARLRDGDRLRSHLAEAQALLRRLGDPQLWAAPLHWSGAQAAIITDDPGALRPHAAALVAAARTSPYAATLAEAGRTWLRVLTDEVDPPAVLAVAEALAEVGLGWDGSLLAGQAAARARDPRSRAGLLACARTLVGTGTPDGAAEAGHDAGPAAASGALSEREREVARLVVAGRTHREIGLALFISAKTVEHHVSRMRQRLGAGTRSDLLARLRAELGEDA</sequence>
<evidence type="ECO:0000259" key="3">
    <source>
        <dbReference type="PROSITE" id="PS50043"/>
    </source>
</evidence>
<dbReference type="InterPro" id="IPR027417">
    <property type="entry name" value="P-loop_NTPase"/>
</dbReference>
<evidence type="ECO:0000313" key="4">
    <source>
        <dbReference type="EMBL" id="SDD38416.1"/>
    </source>
</evidence>
<dbReference type="GO" id="GO:0003677">
    <property type="term" value="F:DNA binding"/>
    <property type="evidence" value="ECO:0007669"/>
    <property type="project" value="UniProtKB-KW"/>
</dbReference>
<keyword evidence="5" id="KW-1185">Reference proteome</keyword>
<evidence type="ECO:0000256" key="1">
    <source>
        <dbReference type="ARBA" id="ARBA00023125"/>
    </source>
</evidence>
<dbReference type="SUPFAM" id="SSF52540">
    <property type="entry name" value="P-loop containing nucleoside triphosphate hydrolases"/>
    <property type="match status" value="1"/>
</dbReference>
<dbReference type="STRING" id="1190417.SAMN05660690_4140"/>
<dbReference type="SUPFAM" id="SSF46894">
    <property type="entry name" value="C-terminal effector domain of the bipartite response regulators"/>
    <property type="match status" value="1"/>
</dbReference>
<dbReference type="PANTHER" id="PTHR43214">
    <property type="entry name" value="TWO-COMPONENT RESPONSE REGULATOR"/>
    <property type="match status" value="1"/>
</dbReference>
<dbReference type="InterPro" id="IPR036388">
    <property type="entry name" value="WH-like_DNA-bd_sf"/>
</dbReference>
<dbReference type="InterPro" id="IPR000792">
    <property type="entry name" value="Tscrpt_reg_LuxR_C"/>
</dbReference>
<feature type="region of interest" description="Disordered" evidence="2">
    <location>
        <begin position="786"/>
        <end position="805"/>
    </location>
</feature>
<dbReference type="InterPro" id="IPR039420">
    <property type="entry name" value="WalR-like"/>
</dbReference>
<evidence type="ECO:0000256" key="2">
    <source>
        <dbReference type="SAM" id="MobiDB-lite"/>
    </source>
</evidence>
<dbReference type="PRINTS" id="PR00038">
    <property type="entry name" value="HTHLUXR"/>
</dbReference>
<proteinExistence type="predicted"/>
<feature type="compositionally biased region" description="Low complexity" evidence="2">
    <location>
        <begin position="788"/>
        <end position="804"/>
    </location>
</feature>
<dbReference type="EMBL" id="FMZF01000007">
    <property type="protein sequence ID" value="SDD38416.1"/>
    <property type="molecule type" value="Genomic_DNA"/>
</dbReference>
<dbReference type="CDD" id="cd06170">
    <property type="entry name" value="LuxR_C_like"/>
    <property type="match status" value="1"/>
</dbReference>
<keyword evidence="1" id="KW-0238">DNA-binding</keyword>
<accession>A0A1G6UCJ0</accession>
<dbReference type="Gene3D" id="3.40.50.300">
    <property type="entry name" value="P-loop containing nucleotide triphosphate hydrolases"/>
    <property type="match status" value="1"/>
</dbReference>
<dbReference type="GO" id="GO:0006355">
    <property type="term" value="P:regulation of DNA-templated transcription"/>
    <property type="evidence" value="ECO:0007669"/>
    <property type="project" value="InterPro"/>
</dbReference>
<name>A0A1G6UCJ0_9ACTN</name>
<feature type="domain" description="HTH luxR-type" evidence="3">
    <location>
        <begin position="798"/>
        <end position="863"/>
    </location>
</feature>
<dbReference type="InterPro" id="IPR016032">
    <property type="entry name" value="Sig_transdc_resp-reg_C-effctor"/>
</dbReference>
<reference evidence="5" key="1">
    <citation type="submission" date="2016-10" db="EMBL/GenBank/DDBJ databases">
        <authorList>
            <person name="Varghese N."/>
            <person name="Submissions S."/>
        </authorList>
    </citation>
    <scope>NUCLEOTIDE SEQUENCE [LARGE SCALE GENOMIC DNA]</scope>
    <source>
        <strain evidence="5">DSM 45421</strain>
    </source>
</reference>
<dbReference type="Proteomes" id="UP000199416">
    <property type="component" value="Unassembled WGS sequence"/>
</dbReference>
<dbReference type="AlphaFoldDB" id="A0A1G6UCJ0"/>